<dbReference type="Proteomes" id="UP000642920">
    <property type="component" value="Unassembled WGS sequence"/>
</dbReference>
<dbReference type="InterPro" id="IPR036249">
    <property type="entry name" value="Thioredoxin-like_sf"/>
</dbReference>
<reference evidence="2" key="1">
    <citation type="submission" date="2021-01" db="EMBL/GenBank/DDBJ databases">
        <title>Marivirga sp. nov., isolated from intertidal surface sediments.</title>
        <authorList>
            <person name="Zhang M."/>
        </authorList>
    </citation>
    <scope>NUCLEOTIDE SEQUENCE</scope>
    <source>
        <strain evidence="2">SM1354</strain>
    </source>
</reference>
<keyword evidence="3" id="KW-1185">Reference proteome</keyword>
<accession>A0A937AMD8</accession>
<dbReference type="PROSITE" id="PS50017">
    <property type="entry name" value="DEATH_DOMAIN"/>
    <property type="match status" value="1"/>
</dbReference>
<dbReference type="EMBL" id="JAERQG010000002">
    <property type="protein sequence ID" value="MBL0765342.1"/>
    <property type="molecule type" value="Genomic_DNA"/>
</dbReference>
<dbReference type="Gene3D" id="3.40.30.10">
    <property type="entry name" value="Glutaredoxin"/>
    <property type="match status" value="1"/>
</dbReference>
<dbReference type="InterPro" id="IPR000488">
    <property type="entry name" value="Death_dom"/>
</dbReference>
<dbReference type="RefSeq" id="WP_201919872.1">
    <property type="nucleotide sequence ID" value="NZ_JAERQG010000002.1"/>
</dbReference>
<proteinExistence type="predicted"/>
<feature type="domain" description="Death" evidence="1">
    <location>
        <begin position="146"/>
        <end position="186"/>
    </location>
</feature>
<comment type="caution">
    <text evidence="2">The sequence shown here is derived from an EMBL/GenBank/DDBJ whole genome shotgun (WGS) entry which is preliminary data.</text>
</comment>
<gene>
    <name evidence="2" type="ORF">JKP34_08785</name>
</gene>
<name>A0A937AMD8_9BACT</name>
<dbReference type="GO" id="GO:0007165">
    <property type="term" value="P:signal transduction"/>
    <property type="evidence" value="ECO:0007669"/>
    <property type="project" value="InterPro"/>
</dbReference>
<protein>
    <submittedName>
        <fullName evidence="2">Thioredoxin family protein</fullName>
    </submittedName>
</protein>
<evidence type="ECO:0000259" key="1">
    <source>
        <dbReference type="PROSITE" id="PS50017"/>
    </source>
</evidence>
<dbReference type="SUPFAM" id="SSF52833">
    <property type="entry name" value="Thioredoxin-like"/>
    <property type="match status" value="1"/>
</dbReference>
<organism evidence="2 3">
    <name type="scientific">Marivirga atlantica</name>
    <dbReference type="NCBI Taxonomy" id="1548457"/>
    <lineage>
        <taxon>Bacteria</taxon>
        <taxon>Pseudomonadati</taxon>
        <taxon>Bacteroidota</taxon>
        <taxon>Cytophagia</taxon>
        <taxon>Cytophagales</taxon>
        <taxon>Marivirgaceae</taxon>
        <taxon>Marivirga</taxon>
    </lineage>
</organism>
<evidence type="ECO:0000313" key="2">
    <source>
        <dbReference type="EMBL" id="MBL0765342.1"/>
    </source>
</evidence>
<evidence type="ECO:0000313" key="3">
    <source>
        <dbReference type="Proteomes" id="UP000642920"/>
    </source>
</evidence>
<dbReference type="Pfam" id="PF14595">
    <property type="entry name" value="Thioredoxin_9"/>
    <property type="match status" value="1"/>
</dbReference>
<sequence length="188" mass="21735">MDISTYEKQFNTILEGNNHLPPYDNEDYFNYVKLNASRLKRWYKIGKLNTELVALIKKIENPQHWLLITEPWCGDAAHAQAFIAKLADVNPLISLLVQNRDAPASEIDNYLTNGGRSIPKLIVRDANGNDLFTWGPRPKEAQNIHLRQMNDENMSKEEKKIELQNWYNKDKGESTQEELLELLKKVVG</sequence>
<dbReference type="AlphaFoldDB" id="A0A937AMD8"/>